<organism evidence="1 2">
    <name type="scientific">Pisum sativum</name>
    <name type="common">Garden pea</name>
    <name type="synonym">Lathyrus oleraceus</name>
    <dbReference type="NCBI Taxonomy" id="3888"/>
    <lineage>
        <taxon>Eukaryota</taxon>
        <taxon>Viridiplantae</taxon>
        <taxon>Streptophyta</taxon>
        <taxon>Embryophyta</taxon>
        <taxon>Tracheophyta</taxon>
        <taxon>Spermatophyta</taxon>
        <taxon>Magnoliopsida</taxon>
        <taxon>eudicotyledons</taxon>
        <taxon>Gunneridae</taxon>
        <taxon>Pentapetalae</taxon>
        <taxon>rosids</taxon>
        <taxon>fabids</taxon>
        <taxon>Fabales</taxon>
        <taxon>Fabaceae</taxon>
        <taxon>Papilionoideae</taxon>
        <taxon>50 kb inversion clade</taxon>
        <taxon>NPAAA clade</taxon>
        <taxon>Hologalegina</taxon>
        <taxon>IRL clade</taxon>
        <taxon>Fabeae</taxon>
        <taxon>Lathyrus</taxon>
    </lineage>
</organism>
<evidence type="ECO:0000313" key="2">
    <source>
        <dbReference type="Proteomes" id="UP001058974"/>
    </source>
</evidence>
<protein>
    <submittedName>
        <fullName evidence="1">Uncharacterized protein</fullName>
    </submittedName>
</protein>
<dbReference type="Proteomes" id="UP001058974">
    <property type="component" value="Chromosome 2"/>
</dbReference>
<sequence>MSQKDKETFKEHAQRQRELVAQITPSLEEKEMTNIFLKTLSSFYYECMIASAPSDFTEMINMGMRLEEGVREGWLSRDEAQKARDMVATLNFERKKVSFDPIPMSYVELYLSLVLKNLIQSRNPPQIPEPLPSWYKPELRWAFHQGAPGHDIENCYPLKYEVQNLMKSGMVSFEERAPNVKANPMPAHGNSSVNTVDACLGEFKVFDIRFIRRYLVQMHKDICMVSDCEHDHDGCVLCSANPRGYDMVKRDFQHLDEGMIQIVQSRHVGDDVNFIVPVFKQQERLVIQHDSSNNNNIN</sequence>
<dbReference type="EMBL" id="JAMSHJ010000002">
    <property type="protein sequence ID" value="KAI5434272.1"/>
    <property type="molecule type" value="Genomic_DNA"/>
</dbReference>
<dbReference type="AlphaFoldDB" id="A0A9D5B3M9"/>
<gene>
    <name evidence="1" type="ORF">KIW84_021221</name>
</gene>
<evidence type="ECO:0000313" key="1">
    <source>
        <dbReference type="EMBL" id="KAI5434272.1"/>
    </source>
</evidence>
<proteinExistence type="predicted"/>
<dbReference type="Gramene" id="Psat02G0122100-T1">
    <property type="protein sequence ID" value="KAI5434272.1"/>
    <property type="gene ID" value="KIW84_021221"/>
</dbReference>
<reference evidence="1 2" key="1">
    <citation type="journal article" date="2022" name="Nat. Genet.">
        <title>Improved pea reference genome and pan-genome highlight genomic features and evolutionary characteristics.</title>
        <authorList>
            <person name="Yang T."/>
            <person name="Liu R."/>
            <person name="Luo Y."/>
            <person name="Hu S."/>
            <person name="Wang D."/>
            <person name="Wang C."/>
            <person name="Pandey M.K."/>
            <person name="Ge S."/>
            <person name="Xu Q."/>
            <person name="Li N."/>
            <person name="Li G."/>
            <person name="Huang Y."/>
            <person name="Saxena R.K."/>
            <person name="Ji Y."/>
            <person name="Li M."/>
            <person name="Yan X."/>
            <person name="He Y."/>
            <person name="Liu Y."/>
            <person name="Wang X."/>
            <person name="Xiang C."/>
            <person name="Varshney R.K."/>
            <person name="Ding H."/>
            <person name="Gao S."/>
            <person name="Zong X."/>
        </authorList>
    </citation>
    <scope>NUCLEOTIDE SEQUENCE [LARGE SCALE GENOMIC DNA]</scope>
    <source>
        <strain evidence="1 2">cv. Zhongwan 6</strain>
    </source>
</reference>
<dbReference type="PANTHER" id="PTHR32108:SF9">
    <property type="entry name" value="REVERSE TRANSCRIPTASE RNASE H-LIKE DOMAIN-CONTAINING PROTEIN"/>
    <property type="match status" value="1"/>
</dbReference>
<dbReference type="PANTHER" id="PTHR32108">
    <property type="entry name" value="DNA-DIRECTED RNA POLYMERASE SUBUNIT ALPHA"/>
    <property type="match status" value="1"/>
</dbReference>
<keyword evidence="2" id="KW-1185">Reference proteome</keyword>
<name>A0A9D5B3M9_PEA</name>
<comment type="caution">
    <text evidence="1">The sequence shown here is derived from an EMBL/GenBank/DDBJ whole genome shotgun (WGS) entry which is preliminary data.</text>
</comment>
<accession>A0A9D5B3M9</accession>